<gene>
    <name evidence="8" type="ORF">METZ01_LOCUS118901</name>
</gene>
<evidence type="ECO:0000256" key="3">
    <source>
        <dbReference type="ARBA" id="ARBA00022963"/>
    </source>
</evidence>
<name>A0A381XPB1_9ZZZZ</name>
<sequence>MFFCKKKWICLFFLFTLIHAGNSPKIGLVLSGGGSKGFAHIATLKALDSLNIPIDYIAGTSFGAIVGAMYALGYTGKQIEEMALATDWYEVQNDEPERKFLPYFRKKDTGKYQLDFGLKGVKPVAPTGLIYGQKIILELSKWTRNYEQVYDFDKFPIPFRCNAFDIISGKEVIIKEGSLANALRASISIPTIFAPVEWGDALLVDGGVVNNLPVDIAKEMGADIILAIDVSSPAQTKVNINNMYDIIFQSISVHGNDKWEKSKEAADYLIHPEINNVSLLDYRQSTINYLFQAGEDAVESNWDIFLQLQKLIKDSKKSAAKINPLENPKIRQVTINGNKELPKHFILDYMGIEKGSQLDVEKLDANISQLYSLGYFKTLYYEIHPQLDGRVDILIQVNEGSLRKFQLGIRWDNYYDLVGVANVQLNSNWIPGLRIENQTQFAGIQKNEFSVYYPSRKLNFPLYPFLRITNSKYNYQYYNKGNYGGRYTLLSDGFTTGIGLLLKNYWNTELNYFWKMESFLPENVSQNKEIIAGINLSAQLDLLDDILLPKNGIVVRGKYENSSTEWGSAVNYHMYQGSGDIFFTRKRNTFRIAGYYHQGLNDLPKNLTTISNGSQTFVGLKEFQLQGKTLLFSRFEYRYKHKKDIFAHLILSWLITAKSDDSHISTENILCPGVGITLLSPLGPLEFIWSRGPENFYINESWKNVFHFSAGYKF</sequence>
<evidence type="ECO:0000256" key="4">
    <source>
        <dbReference type="ARBA" id="ARBA00023098"/>
    </source>
</evidence>
<dbReference type="PROSITE" id="PS51635">
    <property type="entry name" value="PNPLA"/>
    <property type="match status" value="1"/>
</dbReference>
<comment type="subcellular location">
    <subcellularLocation>
        <location evidence="1">Membrane</location>
    </subcellularLocation>
</comment>
<dbReference type="EMBL" id="UINC01015737">
    <property type="protein sequence ID" value="SVA66047.1"/>
    <property type="molecule type" value="Genomic_DNA"/>
</dbReference>
<evidence type="ECO:0000256" key="5">
    <source>
        <dbReference type="ARBA" id="ARBA00023136"/>
    </source>
</evidence>
<dbReference type="PANTHER" id="PTHR14226:SF76">
    <property type="entry name" value="NTE FAMILY PROTEIN RSSA"/>
    <property type="match status" value="1"/>
</dbReference>
<evidence type="ECO:0000259" key="6">
    <source>
        <dbReference type="PROSITE" id="PS51635"/>
    </source>
</evidence>
<dbReference type="GO" id="GO:0016042">
    <property type="term" value="P:lipid catabolic process"/>
    <property type="evidence" value="ECO:0007669"/>
    <property type="project" value="UniProtKB-KW"/>
</dbReference>
<evidence type="ECO:0008006" key="9">
    <source>
        <dbReference type="Google" id="ProtNLM"/>
    </source>
</evidence>
<keyword evidence="2" id="KW-0378">Hydrolase</keyword>
<dbReference type="Gene3D" id="3.10.20.310">
    <property type="entry name" value="membrane protein fhac"/>
    <property type="match status" value="1"/>
</dbReference>
<dbReference type="CDD" id="cd07205">
    <property type="entry name" value="Pat_PNPLA6_PNPLA7_NTE1_like"/>
    <property type="match status" value="1"/>
</dbReference>
<feature type="domain" description="POTRA" evidence="7">
    <location>
        <begin position="328"/>
        <end position="400"/>
    </location>
</feature>
<reference evidence="8" key="1">
    <citation type="submission" date="2018-05" db="EMBL/GenBank/DDBJ databases">
        <authorList>
            <person name="Lanie J.A."/>
            <person name="Ng W.-L."/>
            <person name="Kazmierczak K.M."/>
            <person name="Andrzejewski T.M."/>
            <person name="Davidsen T.M."/>
            <person name="Wayne K.J."/>
            <person name="Tettelin H."/>
            <person name="Glass J.I."/>
            <person name="Rusch D."/>
            <person name="Podicherti R."/>
            <person name="Tsui H.-C.T."/>
            <person name="Winkler M.E."/>
        </authorList>
    </citation>
    <scope>NUCLEOTIDE SEQUENCE</scope>
</reference>
<accession>A0A381XPB1</accession>
<dbReference type="GO" id="GO:0019867">
    <property type="term" value="C:outer membrane"/>
    <property type="evidence" value="ECO:0007669"/>
    <property type="project" value="InterPro"/>
</dbReference>
<dbReference type="InterPro" id="IPR002641">
    <property type="entry name" value="PNPLA_dom"/>
</dbReference>
<evidence type="ECO:0000256" key="2">
    <source>
        <dbReference type="ARBA" id="ARBA00022801"/>
    </source>
</evidence>
<dbReference type="GO" id="GO:0016787">
    <property type="term" value="F:hydrolase activity"/>
    <property type="evidence" value="ECO:0007669"/>
    <property type="project" value="UniProtKB-KW"/>
</dbReference>
<dbReference type="Gene3D" id="2.40.160.50">
    <property type="entry name" value="membrane protein fhac: a member of the omp85/tpsb transporter family"/>
    <property type="match status" value="1"/>
</dbReference>
<protein>
    <recommendedName>
        <fullName evidence="9">PNPLA domain-containing protein</fullName>
    </recommendedName>
</protein>
<dbReference type="AlphaFoldDB" id="A0A381XPB1"/>
<organism evidence="8">
    <name type="scientific">marine metagenome</name>
    <dbReference type="NCBI Taxonomy" id="408172"/>
    <lineage>
        <taxon>unclassified sequences</taxon>
        <taxon>metagenomes</taxon>
        <taxon>ecological metagenomes</taxon>
    </lineage>
</organism>
<dbReference type="PANTHER" id="PTHR14226">
    <property type="entry name" value="NEUROPATHY TARGET ESTERASE/SWISS CHEESE D.MELANOGASTER"/>
    <property type="match status" value="1"/>
</dbReference>
<dbReference type="InterPro" id="IPR016035">
    <property type="entry name" value="Acyl_Trfase/lysoPLipase"/>
</dbReference>
<dbReference type="InterPro" id="IPR010827">
    <property type="entry name" value="BamA/TamA_POTRA"/>
</dbReference>
<dbReference type="PROSITE" id="PS51779">
    <property type="entry name" value="POTRA"/>
    <property type="match status" value="1"/>
</dbReference>
<dbReference type="SUPFAM" id="SSF52151">
    <property type="entry name" value="FabD/lysophospholipase-like"/>
    <property type="match status" value="1"/>
</dbReference>
<dbReference type="InterPro" id="IPR050301">
    <property type="entry name" value="NTE"/>
</dbReference>
<keyword evidence="4" id="KW-0443">Lipid metabolism</keyword>
<keyword evidence="3" id="KW-0442">Lipid degradation</keyword>
<evidence type="ECO:0000313" key="8">
    <source>
        <dbReference type="EMBL" id="SVA66047.1"/>
    </source>
</evidence>
<dbReference type="Pfam" id="PF07244">
    <property type="entry name" value="POTRA"/>
    <property type="match status" value="1"/>
</dbReference>
<dbReference type="Pfam" id="PF01734">
    <property type="entry name" value="Patatin"/>
    <property type="match status" value="1"/>
</dbReference>
<evidence type="ECO:0000256" key="1">
    <source>
        <dbReference type="ARBA" id="ARBA00004370"/>
    </source>
</evidence>
<feature type="domain" description="PNPLA" evidence="6">
    <location>
        <begin position="28"/>
        <end position="218"/>
    </location>
</feature>
<keyword evidence="5" id="KW-0472">Membrane</keyword>
<dbReference type="InterPro" id="IPR034746">
    <property type="entry name" value="POTRA"/>
</dbReference>
<dbReference type="Gene3D" id="3.40.1090.10">
    <property type="entry name" value="Cytosolic phospholipase A2 catalytic domain"/>
    <property type="match status" value="2"/>
</dbReference>
<evidence type="ECO:0000259" key="7">
    <source>
        <dbReference type="PROSITE" id="PS51779"/>
    </source>
</evidence>
<proteinExistence type="predicted"/>